<evidence type="ECO:0000256" key="3">
    <source>
        <dbReference type="ARBA" id="ARBA00022729"/>
    </source>
</evidence>
<dbReference type="OrthoDB" id="2702399at2"/>
<dbReference type="Pfam" id="PF03067">
    <property type="entry name" value="LPMO_10"/>
    <property type="match status" value="1"/>
</dbReference>
<dbReference type="InterPro" id="IPR036116">
    <property type="entry name" value="FN3_sf"/>
</dbReference>
<dbReference type="Gene3D" id="2.60.40.10">
    <property type="entry name" value="Immunoglobulins"/>
    <property type="match status" value="2"/>
</dbReference>
<dbReference type="PANTHER" id="PTHR34823:SF1">
    <property type="entry name" value="CHITIN-BINDING TYPE-4 DOMAIN-CONTAINING PROTEIN"/>
    <property type="match status" value="1"/>
</dbReference>
<evidence type="ECO:0000259" key="7">
    <source>
        <dbReference type="PROSITE" id="PS50853"/>
    </source>
</evidence>
<dbReference type="EMBL" id="FXAZ01000002">
    <property type="protein sequence ID" value="SMG36885.1"/>
    <property type="molecule type" value="Genomic_DNA"/>
</dbReference>
<dbReference type="InterPro" id="IPR036573">
    <property type="entry name" value="CBM_sf_5/12"/>
</dbReference>
<dbReference type="Gene3D" id="2.70.50.50">
    <property type="entry name" value="chitin-binding protein cbp21"/>
    <property type="match status" value="1"/>
</dbReference>
<dbReference type="RefSeq" id="WP_085494356.1">
    <property type="nucleotide sequence ID" value="NZ_FXAZ01000002.1"/>
</dbReference>
<protein>
    <submittedName>
        <fullName evidence="8">Chitin-binding protein</fullName>
    </submittedName>
</protein>
<dbReference type="InterPro" id="IPR013783">
    <property type="entry name" value="Ig-like_fold"/>
</dbReference>
<dbReference type="SUPFAM" id="SSF81296">
    <property type="entry name" value="E set domains"/>
    <property type="match status" value="1"/>
</dbReference>
<dbReference type="GO" id="GO:0004553">
    <property type="term" value="F:hydrolase activity, hydrolyzing O-glycosyl compounds"/>
    <property type="evidence" value="ECO:0007669"/>
    <property type="project" value="InterPro"/>
</dbReference>
<organism evidence="8 9">
    <name type="scientific">Paenibacillus aquistagni</name>
    <dbReference type="NCBI Taxonomy" id="1852522"/>
    <lineage>
        <taxon>Bacteria</taxon>
        <taxon>Bacillati</taxon>
        <taxon>Bacillota</taxon>
        <taxon>Bacilli</taxon>
        <taxon>Bacillales</taxon>
        <taxon>Paenibacillaceae</taxon>
        <taxon>Paenibacillus</taxon>
    </lineage>
</organism>
<gene>
    <name evidence="8" type="ORF">SAMN06295960_2159</name>
</gene>
<keyword evidence="4" id="KW-0378">Hydrolase</keyword>
<comment type="subcellular location">
    <subcellularLocation>
        <location evidence="1">Secreted</location>
    </subcellularLocation>
</comment>
<dbReference type="Proteomes" id="UP000193834">
    <property type="component" value="Unassembled WGS sequence"/>
</dbReference>
<dbReference type="GO" id="GO:0000272">
    <property type="term" value="P:polysaccharide catabolic process"/>
    <property type="evidence" value="ECO:0007669"/>
    <property type="project" value="UniProtKB-KW"/>
</dbReference>
<dbReference type="GO" id="GO:0005576">
    <property type="term" value="C:extracellular region"/>
    <property type="evidence" value="ECO:0007669"/>
    <property type="project" value="UniProtKB-SubCell"/>
</dbReference>
<keyword evidence="2" id="KW-0964">Secreted</keyword>
<dbReference type="SUPFAM" id="SSF49265">
    <property type="entry name" value="Fibronectin type III"/>
    <property type="match status" value="1"/>
</dbReference>
<dbReference type="SMART" id="SM00495">
    <property type="entry name" value="ChtBD3"/>
    <property type="match status" value="2"/>
</dbReference>
<dbReference type="FunFam" id="2.70.50.50:FF:000001">
    <property type="entry name" value="Chitin-binding protein"/>
    <property type="match status" value="1"/>
</dbReference>
<sequence length="488" mass="53311">MIQWRAPKINWLQSTKTLFAFGVLALGAAGTLAFADTASAHGYIEAPASRAYLCKLQQNKGCGAVQYEPQSVETKGNFPDEGPADGKLASGGIFLELDEQTPTRWKKVDMNTGKNTFTWYLTAPHSTKEWKYYITKKDWDPSQPLKRSDLELIAKIEDGGKKPDKSTSHEITIPADRTGYHVLLGVWEIADTPNAFYQVVDLNLRNGGQVQPPTVPTQLISPSQTDKSVTLSWLPSSASQGIKHYEIFRNGTKVGTSTAPSYTDSSLKPSTAYTYTVVAVDQANSRSGASAPLIVTTKGTVVDHEAPSVPTNVVGHPMETGIHLMWKASSDNVGVVKYDIYRDGKLVGSSTTNSHMDEGLTQATTYSYTIVAVDGAGNRSNASAAIRVTTKEGQAPGEYPAWDKTKVYLAGDRADYNGVTYEAKWWTQGNQPDKSEAWKLVSNVTLEWSSDRAYVGGDVVGFEGKQYRAKWWTKGEKPSTSSVWVLVP</sequence>
<evidence type="ECO:0000313" key="9">
    <source>
        <dbReference type="Proteomes" id="UP000193834"/>
    </source>
</evidence>
<name>A0A1X7K827_9BACL</name>
<evidence type="ECO:0000313" key="8">
    <source>
        <dbReference type="EMBL" id="SMG36885.1"/>
    </source>
</evidence>
<feature type="domain" description="Fibronectin type-III" evidence="7">
    <location>
        <begin position="212"/>
        <end position="300"/>
    </location>
</feature>
<keyword evidence="5" id="KW-0119">Carbohydrate metabolism</keyword>
<feature type="domain" description="Fibronectin type-III" evidence="7">
    <location>
        <begin position="306"/>
        <end position="393"/>
    </location>
</feature>
<dbReference type="STRING" id="1852522.SAMN06295960_2159"/>
<dbReference type="CDD" id="cd21177">
    <property type="entry name" value="LPMO_AA10"/>
    <property type="match status" value="1"/>
</dbReference>
<dbReference type="SUPFAM" id="SSF51055">
    <property type="entry name" value="Carbohydrate binding domain"/>
    <property type="match status" value="2"/>
</dbReference>
<dbReference type="CDD" id="cd00063">
    <property type="entry name" value="FN3"/>
    <property type="match status" value="2"/>
</dbReference>
<dbReference type="GO" id="GO:0030246">
    <property type="term" value="F:carbohydrate binding"/>
    <property type="evidence" value="ECO:0007669"/>
    <property type="project" value="InterPro"/>
</dbReference>
<dbReference type="InterPro" id="IPR003961">
    <property type="entry name" value="FN3_dom"/>
</dbReference>
<dbReference type="PROSITE" id="PS50853">
    <property type="entry name" value="FN3"/>
    <property type="match status" value="2"/>
</dbReference>
<dbReference type="CDD" id="cd12215">
    <property type="entry name" value="ChiC_BD"/>
    <property type="match status" value="2"/>
</dbReference>
<dbReference type="Pfam" id="PF02839">
    <property type="entry name" value="CBM_5_12"/>
    <property type="match status" value="2"/>
</dbReference>
<accession>A0A1X7K827</accession>
<feature type="chain" id="PRO_5012914274" evidence="6">
    <location>
        <begin position="36"/>
        <end position="488"/>
    </location>
</feature>
<dbReference type="PANTHER" id="PTHR34823">
    <property type="entry name" value="GLCNAC-BINDING PROTEIN A"/>
    <property type="match status" value="1"/>
</dbReference>
<evidence type="ECO:0000256" key="4">
    <source>
        <dbReference type="ARBA" id="ARBA00022801"/>
    </source>
</evidence>
<dbReference type="InterPro" id="IPR003610">
    <property type="entry name" value="CBM5/12"/>
</dbReference>
<keyword evidence="9" id="KW-1185">Reference proteome</keyword>
<dbReference type="Pfam" id="PF00041">
    <property type="entry name" value="fn3"/>
    <property type="match status" value="1"/>
</dbReference>
<feature type="signal peptide" evidence="6">
    <location>
        <begin position="1"/>
        <end position="35"/>
    </location>
</feature>
<dbReference type="InterPro" id="IPR051024">
    <property type="entry name" value="GlcNAc_Chitin_IntDeg"/>
</dbReference>
<proteinExistence type="predicted"/>
<evidence type="ECO:0000256" key="2">
    <source>
        <dbReference type="ARBA" id="ARBA00022525"/>
    </source>
</evidence>
<dbReference type="Gene3D" id="2.10.10.20">
    <property type="entry name" value="Carbohydrate-binding module superfamily 5/12"/>
    <property type="match status" value="2"/>
</dbReference>
<dbReference type="SMART" id="SM00060">
    <property type="entry name" value="FN3"/>
    <property type="match status" value="2"/>
</dbReference>
<dbReference type="InterPro" id="IPR004302">
    <property type="entry name" value="Cellulose/chitin-bd_N"/>
</dbReference>
<evidence type="ECO:0000256" key="1">
    <source>
        <dbReference type="ARBA" id="ARBA00004613"/>
    </source>
</evidence>
<reference evidence="8 9" key="1">
    <citation type="submission" date="2017-04" db="EMBL/GenBank/DDBJ databases">
        <authorList>
            <person name="Afonso C.L."/>
            <person name="Miller P.J."/>
            <person name="Scott M.A."/>
            <person name="Spackman E."/>
            <person name="Goraichik I."/>
            <person name="Dimitrov K.M."/>
            <person name="Suarez D.L."/>
            <person name="Swayne D.E."/>
        </authorList>
    </citation>
    <scope>NUCLEOTIDE SEQUENCE [LARGE SCALE GENOMIC DNA]</scope>
    <source>
        <strain evidence="8 9">11</strain>
    </source>
</reference>
<keyword evidence="3 6" id="KW-0732">Signal</keyword>
<keyword evidence="5" id="KW-0624">Polysaccharide degradation</keyword>
<dbReference type="InterPro" id="IPR014756">
    <property type="entry name" value="Ig_E-set"/>
</dbReference>
<dbReference type="AlphaFoldDB" id="A0A1X7K827"/>
<evidence type="ECO:0000256" key="5">
    <source>
        <dbReference type="ARBA" id="ARBA00023326"/>
    </source>
</evidence>
<evidence type="ECO:0000256" key="6">
    <source>
        <dbReference type="SAM" id="SignalP"/>
    </source>
</evidence>